<feature type="transmembrane region" description="Helical" evidence="1">
    <location>
        <begin position="54"/>
        <end position="75"/>
    </location>
</feature>
<dbReference type="AlphaFoldDB" id="A0A0B7KNM3"/>
<sequence length="226" mass="24977">MAGVPSCIIRFICHVPTGILGSRGLGYQNDALKLDDGLFNSIPNGLQFREGLQIVGRTGLATFIWNFILFVPSVLCSETQLGFIGVVDLLLASVLIIGASKESMYLPRSYGQCANIEQWKLGEDGRNYFIELTTLDQYASSKPSDLCHELVQNWAIGIAVSHAGPKRWFKNRSGLNIDPAAKPIAIDASSWTFADGMGPTLWHWANTNPAVLWRSRLAIPKWSRRI</sequence>
<protein>
    <submittedName>
        <fullName evidence="2">Uncharacterized protein</fullName>
    </submittedName>
</protein>
<gene>
    <name evidence="2" type="ORF">BN869_000012558_1</name>
</gene>
<proteinExistence type="predicted"/>
<reference evidence="2" key="1">
    <citation type="submission" date="2015-01" db="EMBL/GenBank/DDBJ databases">
        <authorList>
            <person name="Durling Mikael"/>
        </authorList>
    </citation>
    <scope>NUCLEOTIDE SEQUENCE</scope>
</reference>
<evidence type="ECO:0000313" key="2">
    <source>
        <dbReference type="EMBL" id="CEO56500.1"/>
    </source>
</evidence>
<accession>A0A0B7KNM3</accession>
<name>A0A0B7KNM3_BIOOC</name>
<organism evidence="2">
    <name type="scientific">Bionectria ochroleuca</name>
    <name type="common">Gliocladium roseum</name>
    <dbReference type="NCBI Taxonomy" id="29856"/>
    <lineage>
        <taxon>Eukaryota</taxon>
        <taxon>Fungi</taxon>
        <taxon>Dikarya</taxon>
        <taxon>Ascomycota</taxon>
        <taxon>Pezizomycotina</taxon>
        <taxon>Sordariomycetes</taxon>
        <taxon>Hypocreomycetidae</taxon>
        <taxon>Hypocreales</taxon>
        <taxon>Bionectriaceae</taxon>
        <taxon>Clonostachys</taxon>
    </lineage>
</organism>
<keyword evidence="1" id="KW-0812">Transmembrane</keyword>
<evidence type="ECO:0000256" key="1">
    <source>
        <dbReference type="SAM" id="Phobius"/>
    </source>
</evidence>
<keyword evidence="1" id="KW-0472">Membrane</keyword>
<feature type="transmembrane region" description="Helical" evidence="1">
    <location>
        <begin position="81"/>
        <end position="99"/>
    </location>
</feature>
<keyword evidence="1" id="KW-1133">Transmembrane helix</keyword>
<dbReference type="EMBL" id="CDPU01000068">
    <property type="protein sequence ID" value="CEO56500.1"/>
    <property type="molecule type" value="Genomic_DNA"/>
</dbReference>